<feature type="compositionally biased region" description="Polar residues" evidence="1">
    <location>
        <begin position="9"/>
        <end position="30"/>
    </location>
</feature>
<dbReference type="EMBL" id="OC986239">
    <property type="protein sequence ID" value="CAG4642894.1"/>
    <property type="molecule type" value="Genomic_DNA"/>
</dbReference>
<feature type="compositionally biased region" description="Basic and acidic residues" evidence="1">
    <location>
        <begin position="282"/>
        <end position="297"/>
    </location>
</feature>
<dbReference type="InterPro" id="IPR050645">
    <property type="entry name" value="Histidine_acid_phosphatase"/>
</dbReference>
<feature type="compositionally biased region" description="Acidic residues" evidence="1">
    <location>
        <begin position="272"/>
        <end position="281"/>
    </location>
</feature>
<evidence type="ECO:0000256" key="1">
    <source>
        <dbReference type="SAM" id="MobiDB-lite"/>
    </source>
</evidence>
<organism evidence="2">
    <name type="scientific">Evadne anonyx</name>
    <dbReference type="NCBI Taxonomy" id="141404"/>
    <lineage>
        <taxon>Eukaryota</taxon>
        <taxon>Metazoa</taxon>
        <taxon>Ecdysozoa</taxon>
        <taxon>Arthropoda</taxon>
        <taxon>Crustacea</taxon>
        <taxon>Branchiopoda</taxon>
        <taxon>Diplostraca</taxon>
        <taxon>Cladocera</taxon>
        <taxon>Onychopoda</taxon>
        <taxon>Podonidae</taxon>
        <taxon>Evadne</taxon>
    </lineage>
</organism>
<feature type="compositionally biased region" description="Basic residues" evidence="1">
    <location>
        <begin position="246"/>
        <end position="265"/>
    </location>
</feature>
<gene>
    <name evidence="2" type="primary">EOG090X0H59</name>
</gene>
<evidence type="ECO:0000313" key="2">
    <source>
        <dbReference type="EMBL" id="CAG4642894.1"/>
    </source>
</evidence>
<protein>
    <submittedName>
        <fullName evidence="2">EOG090X0H59</fullName>
    </submittedName>
</protein>
<feature type="region of interest" description="Disordered" evidence="1">
    <location>
        <begin position="246"/>
        <end position="319"/>
    </location>
</feature>
<reference evidence="2" key="1">
    <citation type="submission" date="2021-04" db="EMBL/GenBank/DDBJ databases">
        <authorList>
            <person name="Cornetti L."/>
        </authorList>
    </citation>
    <scope>NUCLEOTIDE SEQUENCE</scope>
</reference>
<sequence length="329" mass="38498">MRGMLGPHRSTSSSPTSKINVEVNGNNNQVLLDAGGYDSSYEGDEEQVKRKKRKHDLSAKELPKTEALPGKAVFRDEYSNEGRRTMQSKLRSLTAYDRHKLLINEYFLSFPGATKLLQRDQSRDKKDFDVIKENHQFLWEEEDAVDTWGKQLAKKYHDKLFKEYCICDLRKYKENKVGIRWRIEKEVVTGKGQFSCGEQKCETARKLRTWEVNFGYIEHGQKKNSLVKIRLCDDCSCKLNYHQKRKEVTKSKKRKSKHKSKKTREHKKDEGTSDESDDTESKEENPSKEGSSSKEEPSVSTDIWKESQQTVEEKSRDEEFEQYLEDLFL</sequence>
<dbReference type="AlphaFoldDB" id="A0A9N6WXZ6"/>
<dbReference type="InterPro" id="IPR019129">
    <property type="entry name" value="Folate-sensitive_fs_Fra10Ac1"/>
</dbReference>
<dbReference type="Pfam" id="PF09725">
    <property type="entry name" value="Fra10Ac1"/>
    <property type="match status" value="1"/>
</dbReference>
<dbReference type="PANTHER" id="PTHR11567">
    <property type="entry name" value="ACID PHOSPHATASE-RELATED"/>
    <property type="match status" value="1"/>
</dbReference>
<name>A0A9N6WXZ6_9CRUS</name>
<proteinExistence type="predicted"/>
<dbReference type="GO" id="GO:0016791">
    <property type="term" value="F:phosphatase activity"/>
    <property type="evidence" value="ECO:0007669"/>
    <property type="project" value="TreeGrafter"/>
</dbReference>
<feature type="region of interest" description="Disordered" evidence="1">
    <location>
        <begin position="1"/>
        <end position="62"/>
    </location>
</feature>
<dbReference type="PANTHER" id="PTHR11567:SF25">
    <property type="entry name" value="PROTEIN FRA10AC1"/>
    <property type="match status" value="1"/>
</dbReference>
<accession>A0A9N6WXZ6</accession>